<evidence type="ECO:0000313" key="4">
    <source>
        <dbReference type="Proteomes" id="UP000241690"/>
    </source>
</evidence>
<dbReference type="EMBL" id="KZ679695">
    <property type="protein sequence ID" value="PTB48920.1"/>
    <property type="molecule type" value="Genomic_DNA"/>
</dbReference>
<accession>A0A2T3ZVT4</accession>
<dbReference type="Pfam" id="PF04303">
    <property type="entry name" value="PrpF"/>
    <property type="match status" value="2"/>
</dbReference>
<dbReference type="PANTHER" id="PTHR43709:SF2">
    <property type="entry name" value="DUF453 DOMAIN PROTEIN (AFU_ORTHOLOGUE AFUA_6G00360)"/>
    <property type="match status" value="1"/>
</dbReference>
<evidence type="ECO:0000256" key="2">
    <source>
        <dbReference type="ARBA" id="ARBA00023235"/>
    </source>
</evidence>
<dbReference type="AlphaFoldDB" id="A0A2T3ZVT4"/>
<dbReference type="InterPro" id="IPR007400">
    <property type="entry name" value="PrpF-like"/>
</dbReference>
<sequence length="407" mass="43968">MTKHKLPAVWMRAGTSKGLFIKREHLPVDQTKWIEPLLAAMGADSRQLNGVGGATSTTSKVAVVGKSAMEGVDVDYTFAQVSVGGEKVDFSGNCGNIASGVGPFAIQEGLVQQVKNGETKVHVRIFNTNTERIIIETVEVDDNGHVQEVGNYAMPGLHGITGSEVKVAFANPAGSMTGQLFPTSNPWDYLTISATETGCKPFTVRATLLDVANPFILVDASTLPFELQDSKRDDALYLSLVESIRREGAVRMGLAHYIEAAAQVRGTPKIAFLWSAPDDKANIRVRSFSMGKPHPSLQLTGAVCLGAGMCLPDTVPSRLANLAKRIGDKQELPTPSRTPSPVSLTGKQMLNHYATQTVKIEHPSGLIEVEVVTQYSLGNEGAQIQVERCIVSRTARRLFEGNIYFYL</sequence>
<dbReference type="RefSeq" id="XP_024768597.1">
    <property type="nucleotide sequence ID" value="XM_024925068.1"/>
</dbReference>
<name>A0A2T3ZVT4_TRIHA</name>
<proteinExistence type="inferred from homology"/>
<dbReference type="GO" id="GO:0016853">
    <property type="term" value="F:isomerase activity"/>
    <property type="evidence" value="ECO:0007669"/>
    <property type="project" value="UniProtKB-KW"/>
</dbReference>
<evidence type="ECO:0000313" key="3">
    <source>
        <dbReference type="EMBL" id="PTB48920.1"/>
    </source>
</evidence>
<dbReference type="STRING" id="983964.A0A2T3ZVT4"/>
<dbReference type="GeneID" id="36633651"/>
<comment type="similarity">
    <text evidence="1">Belongs to the PrpF family.</text>
</comment>
<keyword evidence="2" id="KW-0413">Isomerase</keyword>
<gene>
    <name evidence="3" type="ORF">M431DRAFT_98628</name>
</gene>
<dbReference type="Gene3D" id="3.10.310.10">
    <property type="entry name" value="Diaminopimelate Epimerase, Chain A, domain 1"/>
    <property type="match status" value="2"/>
</dbReference>
<organism evidence="3 4">
    <name type="scientific">Trichoderma harzianum CBS 226.95</name>
    <dbReference type="NCBI Taxonomy" id="983964"/>
    <lineage>
        <taxon>Eukaryota</taxon>
        <taxon>Fungi</taxon>
        <taxon>Dikarya</taxon>
        <taxon>Ascomycota</taxon>
        <taxon>Pezizomycotina</taxon>
        <taxon>Sordariomycetes</taxon>
        <taxon>Hypocreomycetidae</taxon>
        <taxon>Hypocreales</taxon>
        <taxon>Hypocreaceae</taxon>
        <taxon>Trichoderma</taxon>
    </lineage>
</organism>
<reference evidence="3 4" key="1">
    <citation type="submission" date="2016-07" db="EMBL/GenBank/DDBJ databases">
        <title>Multiple horizontal gene transfer events from other fungi enriched the ability of initially mycotrophic Trichoderma (Ascomycota) to feed on dead plant biomass.</title>
        <authorList>
            <consortium name="DOE Joint Genome Institute"/>
            <person name="Aerts A."/>
            <person name="Atanasova L."/>
            <person name="Chenthamara K."/>
            <person name="Zhang J."/>
            <person name="Grujic M."/>
            <person name="Henrissat B."/>
            <person name="Kuo A."/>
            <person name="Salamov A."/>
            <person name="Lipzen A."/>
            <person name="Labutti K."/>
            <person name="Barry K."/>
            <person name="Miao Y."/>
            <person name="Rahimi M.J."/>
            <person name="Shen Q."/>
            <person name="Grigoriev I.V."/>
            <person name="Kubicek C.P."/>
            <person name="Druzhinina I.S."/>
        </authorList>
    </citation>
    <scope>NUCLEOTIDE SEQUENCE [LARGE SCALE GENOMIC DNA]</scope>
    <source>
        <strain evidence="3 4">CBS 226.95</strain>
    </source>
</reference>
<dbReference type="PANTHER" id="PTHR43709">
    <property type="entry name" value="ACONITATE ISOMERASE-RELATED"/>
    <property type="match status" value="1"/>
</dbReference>
<dbReference type="Proteomes" id="UP000241690">
    <property type="component" value="Unassembled WGS sequence"/>
</dbReference>
<protein>
    <submittedName>
        <fullName evidence="3">Uncharacterized protein</fullName>
    </submittedName>
</protein>
<dbReference type="SUPFAM" id="SSF54506">
    <property type="entry name" value="Diaminopimelate epimerase-like"/>
    <property type="match status" value="2"/>
</dbReference>
<evidence type="ECO:0000256" key="1">
    <source>
        <dbReference type="ARBA" id="ARBA00007673"/>
    </source>
</evidence>
<keyword evidence="4" id="KW-1185">Reference proteome</keyword>